<dbReference type="SUPFAM" id="SSF75708">
    <property type="entry name" value="Chemotaxis phosphatase CheZ"/>
    <property type="match status" value="1"/>
</dbReference>
<evidence type="ECO:0000256" key="4">
    <source>
        <dbReference type="ARBA" id="ARBA00022490"/>
    </source>
</evidence>
<comment type="subcellular location">
    <subcellularLocation>
        <location evidence="1 10">Cytoplasm</location>
    </subcellularLocation>
</comment>
<keyword evidence="4 10" id="KW-0963">Cytoplasm</keyword>
<comment type="caution">
    <text evidence="11">The sequence shown here is derived from an EMBL/GenBank/DDBJ whole genome shotgun (WGS) entry which is preliminary data.</text>
</comment>
<protein>
    <recommendedName>
        <fullName evidence="3 10">Protein phosphatase CheZ</fullName>
        <ecNumber evidence="10">3.1.3.-</ecNumber>
    </recommendedName>
    <alternativeName>
        <fullName evidence="9 10">Chemotaxis protein CheZ</fullName>
    </alternativeName>
</protein>
<evidence type="ECO:0000256" key="5">
    <source>
        <dbReference type="ARBA" id="ARBA00022500"/>
    </source>
</evidence>
<keyword evidence="7 10" id="KW-0378">Hydrolase</keyword>
<dbReference type="EMBL" id="BMDY01000004">
    <property type="protein sequence ID" value="GGA98606.1"/>
    <property type="molecule type" value="Genomic_DNA"/>
</dbReference>
<dbReference type="PANTHER" id="PTHR43693:SF1">
    <property type="entry name" value="PROTEIN PHOSPHATASE CHEZ"/>
    <property type="match status" value="1"/>
</dbReference>
<dbReference type="RefSeq" id="WP_055732193.1">
    <property type="nucleotide sequence ID" value="NZ_BMDY01000004.1"/>
</dbReference>
<dbReference type="Pfam" id="PF04344">
    <property type="entry name" value="CheZ"/>
    <property type="match status" value="1"/>
</dbReference>
<evidence type="ECO:0000256" key="10">
    <source>
        <dbReference type="PIRNR" id="PIRNR002884"/>
    </source>
</evidence>
<evidence type="ECO:0000256" key="9">
    <source>
        <dbReference type="ARBA" id="ARBA00029599"/>
    </source>
</evidence>
<comment type="subunit">
    <text evidence="10">Homodimer.</text>
</comment>
<evidence type="ECO:0000256" key="7">
    <source>
        <dbReference type="ARBA" id="ARBA00022801"/>
    </source>
</evidence>
<dbReference type="Proteomes" id="UP000651977">
    <property type="component" value="Unassembled WGS sequence"/>
</dbReference>
<evidence type="ECO:0000313" key="12">
    <source>
        <dbReference type="Proteomes" id="UP000651977"/>
    </source>
</evidence>
<reference evidence="12" key="1">
    <citation type="journal article" date="2019" name="Int. J. Syst. Evol. Microbiol.">
        <title>The Global Catalogue of Microorganisms (GCM) 10K type strain sequencing project: providing services to taxonomists for standard genome sequencing and annotation.</title>
        <authorList>
            <consortium name="The Broad Institute Genomics Platform"/>
            <consortium name="The Broad Institute Genome Sequencing Center for Infectious Disease"/>
            <person name="Wu L."/>
            <person name="Ma J."/>
        </authorList>
    </citation>
    <scope>NUCLEOTIDE SEQUENCE [LARGE SCALE GENOMIC DNA]</scope>
    <source>
        <strain evidence="12">CGMCC 1.10131</strain>
    </source>
</reference>
<evidence type="ECO:0000313" key="11">
    <source>
        <dbReference type="EMBL" id="GGA98606.1"/>
    </source>
</evidence>
<dbReference type="EC" id="3.1.3.-" evidence="10"/>
<name>A0ABQ1HY84_9ALTE</name>
<evidence type="ECO:0000256" key="2">
    <source>
        <dbReference type="ARBA" id="ARBA00005908"/>
    </source>
</evidence>
<evidence type="ECO:0000256" key="1">
    <source>
        <dbReference type="ARBA" id="ARBA00004496"/>
    </source>
</evidence>
<accession>A0ABQ1HY84</accession>
<dbReference type="PIRSF" id="PIRSF002884">
    <property type="entry name" value="CheZ"/>
    <property type="match status" value="1"/>
</dbReference>
<keyword evidence="6 10" id="KW-0283">Flagellar rotation</keyword>
<dbReference type="InterPro" id="IPR050992">
    <property type="entry name" value="CheZ_family_phosphatases"/>
</dbReference>
<gene>
    <name evidence="11" type="primary">cheZ</name>
    <name evidence="11" type="ORF">GCM10007414_09530</name>
</gene>
<comment type="similarity">
    <text evidence="2 10">Belongs to the CheZ family.</text>
</comment>
<dbReference type="PANTHER" id="PTHR43693">
    <property type="entry name" value="PROTEIN PHOSPHATASE CHEZ"/>
    <property type="match status" value="1"/>
</dbReference>
<proteinExistence type="inferred from homology"/>
<sequence>MSTETPIISLADAKNLVGLLEEGNVAEANQLVSELCAPKANLLFDKVGQLTRQLHDSLNEFKLDIRINELANQEIPDAKERLNYVIEMTDQAANKTMDAVESGLPIADQLTNEINNIMPIWQSLMERRIEIGQFKALCHQIDIFLNSSSVNADKLRHMLTEILMAQDFQDLTGQMIRKVITLVQEVEESLVEMLTLFGNEKVEATASQKPSKSAIEAEGPIINKEQRDDVVNGQDDVDDLLSSLGF</sequence>
<comment type="function">
    <text evidence="10">Plays an important role in bacterial chemotaxis signal transduction pathway by accelerating the dephosphorylation of phosphorylated CheY (CheY-P).</text>
</comment>
<organism evidence="11 12">
    <name type="scientific">Agarivorans gilvus</name>
    <dbReference type="NCBI Taxonomy" id="680279"/>
    <lineage>
        <taxon>Bacteria</taxon>
        <taxon>Pseudomonadati</taxon>
        <taxon>Pseudomonadota</taxon>
        <taxon>Gammaproteobacteria</taxon>
        <taxon>Alteromonadales</taxon>
        <taxon>Alteromonadaceae</taxon>
        <taxon>Agarivorans</taxon>
    </lineage>
</organism>
<keyword evidence="5 10" id="KW-0145">Chemotaxis</keyword>
<dbReference type="InterPro" id="IPR007439">
    <property type="entry name" value="Chemotax_Pase_CheZ"/>
</dbReference>
<keyword evidence="12" id="KW-1185">Reference proteome</keyword>
<dbReference type="Gene3D" id="1.10.287.500">
    <property type="entry name" value="Helix hairpin bin"/>
    <property type="match status" value="1"/>
</dbReference>
<evidence type="ECO:0000256" key="8">
    <source>
        <dbReference type="ARBA" id="ARBA00022912"/>
    </source>
</evidence>
<evidence type="ECO:0000256" key="3">
    <source>
        <dbReference type="ARBA" id="ARBA00018484"/>
    </source>
</evidence>
<evidence type="ECO:0000256" key="6">
    <source>
        <dbReference type="ARBA" id="ARBA00022779"/>
    </source>
</evidence>
<keyword evidence="8 10" id="KW-0904">Protein phosphatase</keyword>